<name>A0ABP0R1K0_9DINO</name>
<feature type="domain" description="Helicase C-terminal" evidence="11">
    <location>
        <begin position="1"/>
        <end position="150"/>
    </location>
</feature>
<dbReference type="PROSITE" id="PS51194">
    <property type="entry name" value="HELICASE_CTER"/>
    <property type="match status" value="1"/>
</dbReference>
<feature type="region of interest" description="Disordered" evidence="10">
    <location>
        <begin position="460"/>
        <end position="488"/>
    </location>
</feature>
<dbReference type="Gene3D" id="3.40.50.300">
    <property type="entry name" value="P-loop containing nucleotide triphosphate hydrolases"/>
    <property type="match status" value="1"/>
</dbReference>
<keyword evidence="3" id="KW-0812">Transmembrane</keyword>
<dbReference type="CDD" id="cd18795">
    <property type="entry name" value="SF2_C_Ski2"/>
    <property type="match status" value="1"/>
</dbReference>
<feature type="compositionally biased region" description="Basic and acidic residues" evidence="10">
    <location>
        <begin position="467"/>
        <end position="484"/>
    </location>
</feature>
<dbReference type="Gene3D" id="1.10.3380.10">
    <property type="entry name" value="Sec63 N-terminal domain-like domain"/>
    <property type="match status" value="1"/>
</dbReference>
<evidence type="ECO:0000256" key="7">
    <source>
        <dbReference type="ARBA" id="ARBA00022989"/>
    </source>
</evidence>
<dbReference type="SUPFAM" id="SSF46785">
    <property type="entry name" value="Winged helix' DNA-binding domain"/>
    <property type="match status" value="1"/>
</dbReference>
<feature type="non-terminal residue" evidence="12">
    <location>
        <position position="1"/>
    </location>
</feature>
<dbReference type="InterPro" id="IPR057842">
    <property type="entry name" value="WH_MER3"/>
</dbReference>
<dbReference type="InterPro" id="IPR036388">
    <property type="entry name" value="WH-like_DNA-bd_sf"/>
</dbReference>
<reference evidence="12 13" key="1">
    <citation type="submission" date="2024-02" db="EMBL/GenBank/DDBJ databases">
        <authorList>
            <person name="Chen Y."/>
            <person name="Shah S."/>
            <person name="Dougan E. K."/>
            <person name="Thang M."/>
            <person name="Chan C."/>
        </authorList>
    </citation>
    <scope>NUCLEOTIDE SEQUENCE [LARGE SCALE GENOMIC DNA]</scope>
</reference>
<dbReference type="Gene3D" id="2.60.40.150">
    <property type="entry name" value="C2 domain"/>
    <property type="match status" value="1"/>
</dbReference>
<dbReference type="SUPFAM" id="SSF158702">
    <property type="entry name" value="Sec63 N-terminal domain-like"/>
    <property type="match status" value="1"/>
</dbReference>
<evidence type="ECO:0000256" key="2">
    <source>
        <dbReference type="ARBA" id="ARBA00004240"/>
    </source>
</evidence>
<dbReference type="InterPro" id="IPR014756">
    <property type="entry name" value="Ig_E-set"/>
</dbReference>
<dbReference type="SMART" id="SM00973">
    <property type="entry name" value="Sec63"/>
    <property type="match status" value="1"/>
</dbReference>
<keyword evidence="13" id="KW-1185">Reference proteome</keyword>
<comment type="caution">
    <text evidence="12">The sequence shown here is derived from an EMBL/GenBank/DDBJ whole genome shotgun (WGS) entry which is preliminary data.</text>
</comment>
<evidence type="ECO:0000313" key="12">
    <source>
        <dbReference type="EMBL" id="CAK9094427.1"/>
    </source>
</evidence>
<gene>
    <name evidence="12" type="ORF">SCF082_LOCUS44386</name>
</gene>
<evidence type="ECO:0000256" key="8">
    <source>
        <dbReference type="ARBA" id="ARBA00023136"/>
    </source>
</evidence>
<evidence type="ECO:0000256" key="10">
    <source>
        <dbReference type="SAM" id="MobiDB-lite"/>
    </source>
</evidence>
<dbReference type="SUPFAM" id="SSF52540">
    <property type="entry name" value="P-loop containing nucleoside triphosphate hydrolases"/>
    <property type="match status" value="1"/>
</dbReference>
<dbReference type="EMBL" id="CAXAMM010040640">
    <property type="protein sequence ID" value="CAK9094427.1"/>
    <property type="molecule type" value="Genomic_DNA"/>
</dbReference>
<dbReference type="SMART" id="SM00490">
    <property type="entry name" value="HELICc"/>
    <property type="match status" value="1"/>
</dbReference>
<dbReference type="PANTHER" id="PTHR24075:SF6">
    <property type="entry name" value="ACTIVATING SIGNAL COINTEGRATOR 1 COMPLEX SUBUNIT 3"/>
    <property type="match status" value="1"/>
</dbReference>
<dbReference type="InterPro" id="IPR001650">
    <property type="entry name" value="Helicase_C-like"/>
</dbReference>
<dbReference type="Pfam" id="PF02889">
    <property type="entry name" value="Sec63"/>
    <property type="match status" value="1"/>
</dbReference>
<evidence type="ECO:0000256" key="6">
    <source>
        <dbReference type="ARBA" id="ARBA00022824"/>
    </source>
</evidence>
<dbReference type="SUPFAM" id="SSF81296">
    <property type="entry name" value="E set domains"/>
    <property type="match status" value="1"/>
</dbReference>
<evidence type="ECO:0000259" key="11">
    <source>
        <dbReference type="PROSITE" id="PS51194"/>
    </source>
</evidence>
<keyword evidence="4" id="KW-0378">Hydrolase</keyword>
<evidence type="ECO:0000256" key="4">
    <source>
        <dbReference type="ARBA" id="ARBA00022801"/>
    </source>
</evidence>
<dbReference type="Gene3D" id="1.10.10.10">
    <property type="entry name" value="Winged helix-like DNA-binding domain superfamily/Winged helix DNA-binding domain"/>
    <property type="match status" value="1"/>
</dbReference>
<evidence type="ECO:0000313" key="13">
    <source>
        <dbReference type="Proteomes" id="UP001642464"/>
    </source>
</evidence>
<sequence length="563" mass="64345">VTDQSLKHTLEFGIGIHHAGLPERDRKVVEELFVESKIMVLISTSTLAWGVNFPAHLVIIKGTEYYDGQLKRYVDFPITDVLQMMGRAGRPQFDTEARAVVMVHEPKKNFYRSFMYEPFPVESSLHEQLTDHLNAEIVAKTIRTREEAIDYVTWTYFFRRLTANPAYYDQQAALLETPDFEKQKDMLANYIERLMNKCLDELIRSGCIELKEAPQGQSALVEPTKIGRIASLYYLSHRTVAQFQRTLAREGMSFVEIMRVLCECPEYDELPVRHNEDKLNAEFAEHCPLEVDLAIQAYDSPHTKAFLLLQAESLGENSMGGTGRAHMWGIALPINDYKTDLKTVLDRSIPLIMAMVDIAAEEAQLRSTLNLILLLQCLHQAHQPWRSSLATLPHLSDKALRILRDFGVDSLPELIERRDASKILTKLSLPSADARKELLQIVQDMPRLRVRVELRILDPEDGPSQTAKHDAEEKEAPTEAEEGKVKRRKGKLVPSPYKALLLLRACRIARTVPPDRELELTVVLCYDNEPMRFVHAPRFPKKKTYSWWCILGDTEAILDAVIC</sequence>
<evidence type="ECO:0000256" key="3">
    <source>
        <dbReference type="ARBA" id="ARBA00022692"/>
    </source>
</evidence>
<keyword evidence="5 12" id="KW-0547">Nucleotide-binding</keyword>
<protein>
    <submittedName>
        <fullName evidence="12">DExH-box ATP-dependent RNA helicase DExH14 (BRR2 homolog C) (AtBRR2C) (Pre-mRNA-splicing helicase BRR2C)</fullName>
    </submittedName>
</protein>
<keyword evidence="9" id="KW-0143">Chaperone</keyword>
<dbReference type="InterPro" id="IPR027417">
    <property type="entry name" value="P-loop_NTPase"/>
</dbReference>
<dbReference type="Pfam" id="PF00271">
    <property type="entry name" value="Helicase_C"/>
    <property type="match status" value="1"/>
</dbReference>
<evidence type="ECO:0000256" key="9">
    <source>
        <dbReference type="ARBA" id="ARBA00023186"/>
    </source>
</evidence>
<dbReference type="InterPro" id="IPR035892">
    <property type="entry name" value="C2_domain_sf"/>
</dbReference>
<keyword evidence="5 12" id="KW-0067">ATP-binding</keyword>
<keyword evidence="5 12" id="KW-0347">Helicase</keyword>
<accession>A0ABP0R1K0</accession>
<evidence type="ECO:0000256" key="1">
    <source>
        <dbReference type="ARBA" id="ARBA00004141"/>
    </source>
</evidence>
<comment type="subcellular location">
    <subcellularLocation>
        <location evidence="2">Endoplasmic reticulum</location>
    </subcellularLocation>
    <subcellularLocation>
        <location evidence="1">Membrane</location>
        <topology evidence="1">Multi-pass membrane protein</topology>
    </subcellularLocation>
</comment>
<dbReference type="Proteomes" id="UP001642464">
    <property type="component" value="Unassembled WGS sequence"/>
</dbReference>
<organism evidence="12 13">
    <name type="scientific">Durusdinium trenchii</name>
    <dbReference type="NCBI Taxonomy" id="1381693"/>
    <lineage>
        <taxon>Eukaryota</taxon>
        <taxon>Sar</taxon>
        <taxon>Alveolata</taxon>
        <taxon>Dinophyceae</taxon>
        <taxon>Suessiales</taxon>
        <taxon>Symbiodiniaceae</taxon>
        <taxon>Durusdinium</taxon>
    </lineage>
</organism>
<dbReference type="InterPro" id="IPR036390">
    <property type="entry name" value="WH_DNA-bd_sf"/>
</dbReference>
<dbReference type="Pfam" id="PF23445">
    <property type="entry name" value="WHD_SNRNP200"/>
    <property type="match status" value="1"/>
</dbReference>
<keyword evidence="7" id="KW-1133">Transmembrane helix</keyword>
<dbReference type="GO" id="GO:0004386">
    <property type="term" value="F:helicase activity"/>
    <property type="evidence" value="ECO:0007669"/>
    <property type="project" value="UniProtKB-KW"/>
</dbReference>
<evidence type="ECO:0000256" key="5">
    <source>
        <dbReference type="ARBA" id="ARBA00022806"/>
    </source>
</evidence>
<dbReference type="InterPro" id="IPR004179">
    <property type="entry name" value="Sec63-dom"/>
</dbReference>
<keyword evidence="8" id="KW-0472">Membrane</keyword>
<keyword evidence="6" id="KW-0256">Endoplasmic reticulum</keyword>
<proteinExistence type="predicted"/>
<dbReference type="PANTHER" id="PTHR24075">
    <property type="entry name" value="SEC63 DOMAIN-CONTAINING"/>
    <property type="match status" value="1"/>
</dbReference>